<dbReference type="NCBIfam" id="TIGR03540">
    <property type="entry name" value="DapC_direct"/>
    <property type="match status" value="1"/>
</dbReference>
<evidence type="ECO:0000259" key="5">
    <source>
        <dbReference type="Pfam" id="PF00155"/>
    </source>
</evidence>
<dbReference type="GO" id="GO:0009089">
    <property type="term" value="P:lysine biosynthetic process via diaminopimelate"/>
    <property type="evidence" value="ECO:0007669"/>
    <property type="project" value="InterPro"/>
</dbReference>
<evidence type="ECO:0000256" key="1">
    <source>
        <dbReference type="ARBA" id="ARBA00001933"/>
    </source>
</evidence>
<dbReference type="AlphaFoldDB" id="A0A7C3MK03"/>
<sequence length="401" mass="45168">MIKKAKRIESLPPYLFARIDQLKEEAIKRGIDIISLGIGDPDQPTPMPVIQKLCEEALNPANHRYPSYEGMLEFRKAVADWYKYRFNVDLDPKKEVLTLIGSKEGLVHIIWGLVDKEDIVLCPDPGYPVYKIATLLAEGIPYPIPLKKENKFLPKWEDIPSDIAKKSKVMFLNYPSNPTGAVIDKHGLEEAVSFARENDIVILYDNAYSEITFDGFIAPSILEVKGAKDIALEFGSFSKTFNMTGWRIGYAVGNSDLISILSTVKTNVDSGVFQAIQYAGIEALYNLRDFPKESSKIYQNRRDMVLDAFKDLGVEILPPKGTFYVWVPVPEGFTSTDFAAFLLEEIGVLVVPGIGYGDYGEGYIRISTTVEENKLKEALRRIKEFFSKGDWKSKKPSLLLK</sequence>
<dbReference type="GO" id="GO:0010285">
    <property type="term" value="F:L,L-diaminopimelate aminotransferase activity"/>
    <property type="evidence" value="ECO:0007669"/>
    <property type="project" value="InterPro"/>
</dbReference>
<dbReference type="CDD" id="cd00609">
    <property type="entry name" value="AAT_like"/>
    <property type="match status" value="1"/>
</dbReference>
<dbReference type="Gene3D" id="3.40.640.10">
    <property type="entry name" value="Type I PLP-dependent aspartate aminotransferase-like (Major domain)"/>
    <property type="match status" value="1"/>
</dbReference>
<dbReference type="SUPFAM" id="SSF53383">
    <property type="entry name" value="PLP-dependent transferases"/>
    <property type="match status" value="1"/>
</dbReference>
<dbReference type="InterPro" id="IPR015422">
    <property type="entry name" value="PyrdxlP-dep_Trfase_small"/>
</dbReference>
<dbReference type="EC" id="2.6.1.-" evidence="4"/>
<dbReference type="Gene3D" id="3.90.1150.10">
    <property type="entry name" value="Aspartate Aminotransferase, domain 1"/>
    <property type="match status" value="1"/>
</dbReference>
<comment type="caution">
    <text evidence="6">The sequence shown here is derived from an EMBL/GenBank/DDBJ whole genome shotgun (WGS) entry which is preliminary data.</text>
</comment>
<protein>
    <recommendedName>
        <fullName evidence="4">Aminotransferase</fullName>
        <ecNumber evidence="4">2.6.1.-</ecNumber>
    </recommendedName>
</protein>
<keyword evidence="3 4" id="KW-0808">Transferase</keyword>
<evidence type="ECO:0000256" key="3">
    <source>
        <dbReference type="ARBA" id="ARBA00022679"/>
    </source>
</evidence>
<gene>
    <name evidence="6" type="ORF">ENW00_01530</name>
</gene>
<dbReference type="PANTHER" id="PTHR42832">
    <property type="entry name" value="AMINO ACID AMINOTRANSFERASE"/>
    <property type="match status" value="1"/>
</dbReference>
<evidence type="ECO:0000313" key="6">
    <source>
        <dbReference type="EMBL" id="HFX12831.1"/>
    </source>
</evidence>
<dbReference type="PROSITE" id="PS00105">
    <property type="entry name" value="AA_TRANSFER_CLASS_1"/>
    <property type="match status" value="1"/>
</dbReference>
<accession>A0A7C3MK03</accession>
<dbReference type="InterPro" id="IPR015424">
    <property type="entry name" value="PyrdxlP-dep_Trfase"/>
</dbReference>
<dbReference type="InterPro" id="IPR050881">
    <property type="entry name" value="LL-DAP_aminotransferase"/>
</dbReference>
<dbReference type="InterPro" id="IPR004838">
    <property type="entry name" value="NHTrfase_class1_PyrdxlP-BS"/>
</dbReference>
<proteinExistence type="inferred from homology"/>
<dbReference type="InterPro" id="IPR015421">
    <property type="entry name" value="PyrdxlP-dep_Trfase_major"/>
</dbReference>
<evidence type="ECO:0000256" key="2">
    <source>
        <dbReference type="ARBA" id="ARBA00022576"/>
    </source>
</evidence>
<dbReference type="NCBIfam" id="NF006756">
    <property type="entry name" value="PRK09276.1"/>
    <property type="match status" value="1"/>
</dbReference>
<dbReference type="InterPro" id="IPR019881">
    <property type="entry name" value="DAP-NH2Trfase_DapL_Desulfo"/>
</dbReference>
<evidence type="ECO:0000256" key="4">
    <source>
        <dbReference type="RuleBase" id="RU000481"/>
    </source>
</evidence>
<dbReference type="PANTHER" id="PTHR42832:SF3">
    <property type="entry name" value="L-GLUTAMINE--4-(METHYLSULFANYL)-2-OXOBUTANOATE AMINOTRANSFERASE"/>
    <property type="match status" value="1"/>
</dbReference>
<comment type="cofactor">
    <cofactor evidence="1 4">
        <name>pyridoxal 5'-phosphate</name>
        <dbReference type="ChEBI" id="CHEBI:597326"/>
    </cofactor>
</comment>
<dbReference type="Pfam" id="PF00155">
    <property type="entry name" value="Aminotran_1_2"/>
    <property type="match status" value="1"/>
</dbReference>
<organism evidence="6">
    <name type="scientific">Dictyoglomus thermophilum</name>
    <dbReference type="NCBI Taxonomy" id="14"/>
    <lineage>
        <taxon>Bacteria</taxon>
        <taxon>Pseudomonadati</taxon>
        <taxon>Dictyoglomota</taxon>
        <taxon>Dictyoglomia</taxon>
        <taxon>Dictyoglomales</taxon>
        <taxon>Dictyoglomaceae</taxon>
        <taxon>Dictyoglomus</taxon>
    </lineage>
</organism>
<name>A0A7C3MK03_DICTH</name>
<reference evidence="6" key="1">
    <citation type="journal article" date="2020" name="mSystems">
        <title>Genome- and Community-Level Interaction Insights into Carbon Utilization and Element Cycling Functions of Hydrothermarchaeota in Hydrothermal Sediment.</title>
        <authorList>
            <person name="Zhou Z."/>
            <person name="Liu Y."/>
            <person name="Xu W."/>
            <person name="Pan J."/>
            <person name="Luo Z.H."/>
            <person name="Li M."/>
        </authorList>
    </citation>
    <scope>NUCLEOTIDE SEQUENCE [LARGE SCALE GENOMIC DNA]</scope>
    <source>
        <strain evidence="6">SpSt-81</strain>
    </source>
</reference>
<feature type="domain" description="Aminotransferase class I/classII large" evidence="5">
    <location>
        <begin position="32"/>
        <end position="382"/>
    </location>
</feature>
<keyword evidence="2 4" id="KW-0032">Aminotransferase</keyword>
<dbReference type="EMBL" id="DTIN01000009">
    <property type="protein sequence ID" value="HFX12831.1"/>
    <property type="molecule type" value="Genomic_DNA"/>
</dbReference>
<comment type="similarity">
    <text evidence="4">Belongs to the class-I pyridoxal-phosphate-dependent aminotransferase family.</text>
</comment>
<dbReference type="GO" id="GO:0030170">
    <property type="term" value="F:pyridoxal phosphate binding"/>
    <property type="evidence" value="ECO:0007669"/>
    <property type="project" value="InterPro"/>
</dbReference>
<dbReference type="InterPro" id="IPR004839">
    <property type="entry name" value="Aminotransferase_I/II_large"/>
</dbReference>